<gene>
    <name evidence="9" type="primary">ccsA</name>
    <name evidence="9" type="ORF">Mal4_15730</name>
</gene>
<dbReference type="PANTHER" id="PTHR30071:SF1">
    <property type="entry name" value="CYTOCHROME B_B6 PROTEIN-RELATED"/>
    <property type="match status" value="1"/>
</dbReference>
<feature type="transmembrane region" description="Helical" evidence="7">
    <location>
        <begin position="286"/>
        <end position="306"/>
    </location>
</feature>
<evidence type="ECO:0000256" key="1">
    <source>
        <dbReference type="ARBA" id="ARBA00004141"/>
    </source>
</evidence>
<keyword evidence="2 7" id="KW-0812">Transmembrane</keyword>
<feature type="domain" description="Cyclic nucleotide-binding" evidence="8">
    <location>
        <begin position="649"/>
        <end position="680"/>
    </location>
</feature>
<feature type="transmembrane region" description="Helical" evidence="7">
    <location>
        <begin position="257"/>
        <end position="279"/>
    </location>
</feature>
<feature type="transmembrane region" description="Helical" evidence="7">
    <location>
        <begin position="953"/>
        <end position="975"/>
    </location>
</feature>
<keyword evidence="4 7" id="KW-1133">Transmembrane helix</keyword>
<keyword evidence="10" id="KW-1185">Reference proteome</keyword>
<feature type="transmembrane region" description="Helical" evidence="7">
    <location>
        <begin position="615"/>
        <end position="631"/>
    </location>
</feature>
<feature type="transmembrane region" description="Helical" evidence="7">
    <location>
        <begin position="557"/>
        <end position="580"/>
    </location>
</feature>
<feature type="transmembrane region" description="Helical" evidence="7">
    <location>
        <begin position="123"/>
        <end position="145"/>
    </location>
</feature>
<feature type="transmembrane region" description="Helical" evidence="7">
    <location>
        <begin position="1246"/>
        <end position="1264"/>
    </location>
</feature>
<accession>A0A517Z447</accession>
<proteinExistence type="predicted"/>
<evidence type="ECO:0000256" key="2">
    <source>
        <dbReference type="ARBA" id="ARBA00022692"/>
    </source>
</evidence>
<feature type="transmembrane region" description="Helical" evidence="7">
    <location>
        <begin position="1050"/>
        <end position="1073"/>
    </location>
</feature>
<feature type="transmembrane region" description="Helical" evidence="7">
    <location>
        <begin position="46"/>
        <end position="69"/>
    </location>
</feature>
<dbReference type="InterPro" id="IPR000595">
    <property type="entry name" value="cNMP-bd_dom"/>
</dbReference>
<organism evidence="9 10">
    <name type="scientific">Maioricimonas rarisocia</name>
    <dbReference type="NCBI Taxonomy" id="2528026"/>
    <lineage>
        <taxon>Bacteria</taxon>
        <taxon>Pseudomonadati</taxon>
        <taxon>Planctomycetota</taxon>
        <taxon>Planctomycetia</taxon>
        <taxon>Planctomycetales</taxon>
        <taxon>Planctomycetaceae</taxon>
        <taxon>Maioricimonas</taxon>
    </lineage>
</organism>
<feature type="transmembrane region" description="Helical" evidence="7">
    <location>
        <begin position="1080"/>
        <end position="1098"/>
    </location>
</feature>
<feature type="transmembrane region" description="Helical" evidence="7">
    <location>
        <begin position="1148"/>
        <end position="1169"/>
    </location>
</feature>
<dbReference type="GO" id="GO:0017004">
    <property type="term" value="P:cytochrome complex assembly"/>
    <property type="evidence" value="ECO:0007669"/>
    <property type="project" value="UniProtKB-KW"/>
</dbReference>
<comment type="subcellular location">
    <subcellularLocation>
        <location evidence="1">Membrane</location>
        <topology evidence="1">Multi-pass membrane protein</topology>
    </subcellularLocation>
</comment>
<feature type="compositionally biased region" description="Basic and acidic residues" evidence="6">
    <location>
        <begin position="7"/>
        <end position="18"/>
    </location>
</feature>
<protein>
    <submittedName>
        <fullName evidence="9">Cytochrome c biogenesis protein CcsA</fullName>
    </submittedName>
</protein>
<dbReference type="GO" id="GO:0020037">
    <property type="term" value="F:heme binding"/>
    <property type="evidence" value="ECO:0007669"/>
    <property type="project" value="InterPro"/>
</dbReference>
<feature type="transmembrane region" description="Helical" evidence="7">
    <location>
        <begin position="1013"/>
        <end position="1030"/>
    </location>
</feature>
<feature type="region of interest" description="Disordered" evidence="6">
    <location>
        <begin position="1"/>
        <end position="20"/>
    </location>
</feature>
<dbReference type="EMBL" id="CP036275">
    <property type="protein sequence ID" value="QDU37263.1"/>
    <property type="molecule type" value="Genomic_DNA"/>
</dbReference>
<dbReference type="InterPro" id="IPR045062">
    <property type="entry name" value="Cyt_c_biogenesis_CcsA/CcmC"/>
</dbReference>
<evidence type="ECO:0000313" key="9">
    <source>
        <dbReference type="EMBL" id="QDU37263.1"/>
    </source>
</evidence>
<keyword evidence="5 7" id="KW-0472">Membrane</keyword>
<dbReference type="PROSITE" id="PS50042">
    <property type="entry name" value="CNMP_BINDING_3"/>
    <property type="match status" value="1"/>
</dbReference>
<evidence type="ECO:0000256" key="7">
    <source>
        <dbReference type="SAM" id="Phobius"/>
    </source>
</evidence>
<feature type="transmembrane region" description="Helical" evidence="7">
    <location>
        <begin position="1209"/>
        <end position="1226"/>
    </location>
</feature>
<feature type="transmembrane region" description="Helical" evidence="7">
    <location>
        <begin position="929"/>
        <end position="946"/>
    </location>
</feature>
<feature type="transmembrane region" description="Helical" evidence="7">
    <location>
        <begin position="188"/>
        <end position="213"/>
    </location>
</feature>
<dbReference type="PANTHER" id="PTHR30071">
    <property type="entry name" value="HEME EXPORTER PROTEIN C"/>
    <property type="match status" value="1"/>
</dbReference>
<keyword evidence="3" id="KW-0201">Cytochrome c-type biogenesis</keyword>
<feature type="transmembrane region" description="Helical" evidence="7">
    <location>
        <begin position="1181"/>
        <end position="1197"/>
    </location>
</feature>
<feature type="transmembrane region" description="Helical" evidence="7">
    <location>
        <begin position="1104"/>
        <end position="1127"/>
    </location>
</feature>
<reference evidence="9 10" key="1">
    <citation type="submission" date="2019-02" db="EMBL/GenBank/DDBJ databases">
        <title>Deep-cultivation of Planctomycetes and their phenomic and genomic characterization uncovers novel biology.</title>
        <authorList>
            <person name="Wiegand S."/>
            <person name="Jogler M."/>
            <person name="Boedeker C."/>
            <person name="Pinto D."/>
            <person name="Vollmers J."/>
            <person name="Rivas-Marin E."/>
            <person name="Kohn T."/>
            <person name="Peeters S.H."/>
            <person name="Heuer A."/>
            <person name="Rast P."/>
            <person name="Oberbeckmann S."/>
            <person name="Bunk B."/>
            <person name="Jeske O."/>
            <person name="Meyerdierks A."/>
            <person name="Storesund J.E."/>
            <person name="Kallscheuer N."/>
            <person name="Luecker S."/>
            <person name="Lage O.M."/>
            <person name="Pohl T."/>
            <person name="Merkel B.J."/>
            <person name="Hornburger P."/>
            <person name="Mueller R.-W."/>
            <person name="Bruemmer F."/>
            <person name="Labrenz M."/>
            <person name="Spormann A.M."/>
            <person name="Op den Camp H."/>
            <person name="Overmann J."/>
            <person name="Amann R."/>
            <person name="Jetten M.S.M."/>
            <person name="Mascher T."/>
            <person name="Medema M.H."/>
            <person name="Devos D.P."/>
            <person name="Kaster A.-K."/>
            <person name="Ovreas L."/>
            <person name="Rohde M."/>
            <person name="Galperin M.Y."/>
            <person name="Jogler C."/>
        </authorList>
    </citation>
    <scope>NUCLEOTIDE SEQUENCE [LARGE SCALE GENOMIC DNA]</scope>
    <source>
        <strain evidence="9 10">Mal4</strain>
    </source>
</reference>
<feature type="transmembrane region" description="Helical" evidence="7">
    <location>
        <begin position="157"/>
        <end position="176"/>
    </location>
</feature>
<dbReference type="Pfam" id="PF01578">
    <property type="entry name" value="Cytochrom_C_asm"/>
    <property type="match status" value="1"/>
</dbReference>
<dbReference type="Proteomes" id="UP000320496">
    <property type="component" value="Chromosome"/>
</dbReference>
<dbReference type="KEGG" id="mri:Mal4_15730"/>
<evidence type="ECO:0000256" key="4">
    <source>
        <dbReference type="ARBA" id="ARBA00022989"/>
    </source>
</evidence>
<dbReference type="InterPro" id="IPR007816">
    <property type="entry name" value="ResB-like_domain"/>
</dbReference>
<dbReference type="GO" id="GO:0005886">
    <property type="term" value="C:plasma membrane"/>
    <property type="evidence" value="ECO:0007669"/>
    <property type="project" value="TreeGrafter"/>
</dbReference>
<dbReference type="Pfam" id="PF05140">
    <property type="entry name" value="ResB"/>
    <property type="match status" value="1"/>
</dbReference>
<dbReference type="OrthoDB" id="9814290at2"/>
<evidence type="ECO:0000313" key="10">
    <source>
        <dbReference type="Proteomes" id="UP000320496"/>
    </source>
</evidence>
<evidence type="ECO:0000259" key="8">
    <source>
        <dbReference type="PROSITE" id="PS50042"/>
    </source>
</evidence>
<name>A0A517Z447_9PLAN</name>
<sequence length="1282" mass="142371">MSSANQPEEHAANERSTYERMTQMKRSSQPTWLKILAPLASLKLTVVLFALSIFIVLAGTFAQVTADVWEVVDHYFRAKPEQVWMDSFPWFNPGGLFVWIDFQLFMPQSFFPSRPELPDWLGIWFPKGWTIGAVMMLNLFAAHFIRFKTQARGTRMIAGLAVTAVGALVTALVILSGSGTDGFQQDPLISYGALWGLMQVGVLGLAATTVYGALSLPAERKYERWGLWGTALALCGFLVWTFVGQGGSRFDDSSMRILYQLLKGTVAGIILLIGCLLLFRKRAGIVLLHGGIGLMMVSEVLVGLHAEEAQMRIEEGSASNFVEDIRSVELAFVKDLGDDTEQHTAVPQSYLREGATISDDELPVDIEIVEYIRNADIVPLRQAPEGVEQVATAGVGTSQVAIPVRASTGTDTDGAVDMAALYIKLLDKETGEPIDTYLVSTMLDLFNLGRNPQTITVDGTEYDIRLRFKRTYKPYTIALRDIRKEDYIGTDTPRDYSSYVQLVDESRGVDREIRIWMNNPLRFAGETFYQSSYTPANAVYPGSKEWTSLQVVKNTGWMIPYVSCMIVAVGMFAQFGLTLLRFIRRRETASVGRGKVSKNKSDPTADTASRFDTRTVVLSLLLVGSFGIYLAREAAPPKTPPDGMDIHAFGELPVVYQGRPKPLDTLARNTLLIISDRQTFHDADDEEQPAIRWFLDAITESEAALEHRVFRIENLELLKTLGLERRHGFRYAISEFQGKIGEFEEELRAARQQNKEDLTFYQRKVIDFGTKLQTYLRIREAFVPPDLPPLPSQEEMQTDRNAAMMKLQQVARVAMRESQRLEQAGIPLTIPVEAKDEEQAGPHGKWSPFSVAVLRAYLQTQLLGETPPDEVLQFNNILSTYSSGDASDFNKAVAKYRKTLSQSDHAGLDLEKVQFEQFFNQFAPFYHCAAWYLIVFVLSCLAWLVWPKPINRAALWLTVAAFLVHTFALWARIYISGRPPVTNLYSSAVFIGWACVLGGIIVELVYRLGVGNIISAIAGFITLGIAHFLAGDGDTFTVLQAVLDTQFWLATHVVCITLGYAATYLAGLMGLIYILRGSRFGPLAMTVTFGGLGYWLLSSTDWDLALMAGRICAGLAVASLGATIAQFTGKLKMTVNAESQDSLIRMTYGTLCFALFFSFVGTVLGGLWADDSWGRFWGWDPKENGALIIVLWNALVLHSRWDRQVRDRGLAVLCVLGNIAVSWSWFGVNELGVGLHSYGFTEGVLLAFGVFCISQLAVAIVACLPNNLWWNDARSGDPSATA</sequence>
<evidence type="ECO:0000256" key="5">
    <source>
        <dbReference type="ARBA" id="ARBA00023136"/>
    </source>
</evidence>
<feature type="transmembrane region" description="Helical" evidence="7">
    <location>
        <begin position="225"/>
        <end position="245"/>
    </location>
</feature>
<dbReference type="InterPro" id="IPR002541">
    <property type="entry name" value="Cyt_c_assembly"/>
</dbReference>
<feature type="transmembrane region" description="Helical" evidence="7">
    <location>
        <begin position="987"/>
        <end position="1006"/>
    </location>
</feature>
<dbReference type="RefSeq" id="WP_145368047.1">
    <property type="nucleotide sequence ID" value="NZ_CP036275.1"/>
</dbReference>
<evidence type="ECO:0000256" key="3">
    <source>
        <dbReference type="ARBA" id="ARBA00022748"/>
    </source>
</evidence>
<evidence type="ECO:0000256" key="6">
    <source>
        <dbReference type="SAM" id="MobiDB-lite"/>
    </source>
</evidence>